<dbReference type="AlphaFoldDB" id="A0A7I8D503"/>
<gene>
    <name evidence="1" type="ORF">C12CBH8_12080</name>
</gene>
<dbReference type="Pfam" id="PF17428">
    <property type="entry name" value="DUF5412"/>
    <property type="match status" value="1"/>
</dbReference>
<evidence type="ECO:0008006" key="3">
    <source>
        <dbReference type="Google" id="ProtNLM"/>
    </source>
</evidence>
<protein>
    <recommendedName>
        <fullName evidence="3">DUF5412 domain-containing protein</fullName>
    </recommendedName>
</protein>
<accession>A0A7I8D503</accession>
<keyword evidence="2" id="KW-1185">Reference proteome</keyword>
<evidence type="ECO:0000313" key="2">
    <source>
        <dbReference type="Proteomes" id="UP000593890"/>
    </source>
</evidence>
<proteinExistence type="predicted"/>
<dbReference type="Proteomes" id="UP000593890">
    <property type="component" value="Chromosome"/>
</dbReference>
<dbReference type="InterPro" id="IPR035406">
    <property type="entry name" value="DUF5412"/>
</dbReference>
<organism evidence="1 2">
    <name type="scientific">Solibaculum mannosilyticum</name>
    <dbReference type="NCBI Taxonomy" id="2780922"/>
    <lineage>
        <taxon>Bacteria</taxon>
        <taxon>Bacillati</taxon>
        <taxon>Bacillota</taxon>
        <taxon>Clostridia</taxon>
        <taxon>Eubacteriales</taxon>
        <taxon>Oscillospiraceae</taxon>
        <taxon>Solibaculum</taxon>
    </lineage>
</organism>
<dbReference type="RefSeq" id="WP_090266235.1">
    <property type="nucleotide sequence ID" value="NZ_AP023321.1"/>
</dbReference>
<sequence length="134" mass="15023">MQRKNAIVFAILAAFVVLLAVLGISLYHTLFDGLDHLPEGSKVGEYPSPTSAYSITIYCVSNDKMGDAVRGELWSKEDGKRKNIFWQIGQSDAEVTWSTNTTVSINGIQLDVENDTYDWRDHAEDYLEQSSQSE</sequence>
<name>A0A7I8D503_9FIRM</name>
<reference evidence="2" key="1">
    <citation type="submission" date="2020-07" db="EMBL/GenBank/DDBJ databases">
        <title>Complete genome sequencing of Clostridia bacterium strain 12CBH8.</title>
        <authorList>
            <person name="Sakamoto M."/>
            <person name="Murakami T."/>
            <person name="Mori H."/>
        </authorList>
    </citation>
    <scope>NUCLEOTIDE SEQUENCE [LARGE SCALE GENOMIC DNA]</scope>
    <source>
        <strain evidence="2">12CBH8</strain>
    </source>
</reference>
<evidence type="ECO:0000313" key="1">
    <source>
        <dbReference type="EMBL" id="BCI60569.1"/>
    </source>
</evidence>
<dbReference type="EMBL" id="AP023321">
    <property type="protein sequence ID" value="BCI60569.1"/>
    <property type="molecule type" value="Genomic_DNA"/>
</dbReference>
<dbReference type="KEGG" id="sman:C12CBH8_12080"/>